<name>A0A327XZX1_9RHOB</name>
<dbReference type="EMBL" id="QLMG01000036">
    <property type="protein sequence ID" value="RAK13336.1"/>
    <property type="molecule type" value="Genomic_DNA"/>
</dbReference>
<dbReference type="AlphaFoldDB" id="A0A327XZX1"/>
<comment type="caution">
    <text evidence="1">The sequence shown here is derived from an EMBL/GenBank/DDBJ whole genome shotgun (WGS) entry which is preliminary data.</text>
</comment>
<dbReference type="OrthoDB" id="8420594at2"/>
<evidence type="ECO:0000313" key="1">
    <source>
        <dbReference type="EMBL" id="RAK13336.1"/>
    </source>
</evidence>
<reference evidence="1 2" key="1">
    <citation type="submission" date="2018-06" db="EMBL/GenBank/DDBJ databases">
        <title>Genomic Encyclopedia of Archaeal and Bacterial Type Strains, Phase II (KMG-II): from individual species to whole genera.</title>
        <authorList>
            <person name="Goeker M."/>
        </authorList>
    </citation>
    <scope>NUCLEOTIDE SEQUENCE [LARGE SCALE GENOMIC DNA]</scope>
    <source>
        <strain evidence="1 2">DSM 22011</strain>
    </source>
</reference>
<accession>A0A327XZX1</accession>
<sequence length="62" mass="6603">MTVQQMGLGSRGDEFYEALIAVHDGLDEPASHALNARLVLILANRIGDVDVLKDLLKAAADA</sequence>
<proteinExistence type="predicted"/>
<dbReference type="Pfam" id="PF10932">
    <property type="entry name" value="DUF2783"/>
    <property type="match status" value="1"/>
</dbReference>
<protein>
    <submittedName>
        <fullName evidence="1">Uncharacterized protein DUF2783</fullName>
    </submittedName>
</protein>
<keyword evidence="2" id="KW-1185">Reference proteome</keyword>
<dbReference type="RefSeq" id="WP_009504266.1">
    <property type="nucleotide sequence ID" value="NZ_LIGK01000017.1"/>
</dbReference>
<organism evidence="1 2">
    <name type="scientific">Salipiger aestuarii</name>
    <dbReference type="NCBI Taxonomy" id="568098"/>
    <lineage>
        <taxon>Bacteria</taxon>
        <taxon>Pseudomonadati</taxon>
        <taxon>Pseudomonadota</taxon>
        <taxon>Alphaproteobacteria</taxon>
        <taxon>Rhodobacterales</taxon>
        <taxon>Roseobacteraceae</taxon>
        <taxon>Salipiger</taxon>
    </lineage>
</organism>
<dbReference type="InterPro" id="IPR021233">
    <property type="entry name" value="DUF2783"/>
</dbReference>
<evidence type="ECO:0000313" key="2">
    <source>
        <dbReference type="Proteomes" id="UP000249165"/>
    </source>
</evidence>
<dbReference type="Proteomes" id="UP000249165">
    <property type="component" value="Unassembled WGS sequence"/>
</dbReference>
<gene>
    <name evidence="1" type="ORF">ATI53_103639</name>
</gene>